<keyword evidence="2" id="KW-1185">Reference proteome</keyword>
<protein>
    <submittedName>
        <fullName evidence="1">Uncharacterized protein</fullName>
    </submittedName>
</protein>
<reference evidence="1 2" key="1">
    <citation type="submission" date="2020-08" db="EMBL/GenBank/DDBJ databases">
        <title>Sphingobacterium sp. DN04309 isolated from aquaculture water.</title>
        <authorList>
            <person name="Zhang M."/>
        </authorList>
    </citation>
    <scope>NUCLEOTIDE SEQUENCE [LARGE SCALE GENOMIC DNA]</scope>
    <source>
        <strain evidence="1 2">DN04309</strain>
    </source>
</reference>
<sequence length="99" mass="11186">MTDSIHIVELIDGYGFTIEEVAFAKRMDAIEVERIYSSISTFLNVNDRINNELVVLPSVINEMSDNFLGLCEGAEQKELKFSTTVSKTIFFANLLFLSK</sequence>
<comment type="caution">
    <text evidence="1">The sequence shown here is derived from an EMBL/GenBank/DDBJ whole genome shotgun (WGS) entry which is preliminary data.</text>
</comment>
<proteinExistence type="predicted"/>
<accession>A0ABR7YH22</accession>
<dbReference type="Proteomes" id="UP000651271">
    <property type="component" value="Unassembled WGS sequence"/>
</dbReference>
<name>A0ABR7YH22_9SPHI</name>
<organism evidence="1 2">
    <name type="scientific">Sphingobacterium litopenaei</name>
    <dbReference type="NCBI Taxonomy" id="2763500"/>
    <lineage>
        <taxon>Bacteria</taxon>
        <taxon>Pseudomonadati</taxon>
        <taxon>Bacteroidota</taxon>
        <taxon>Sphingobacteriia</taxon>
        <taxon>Sphingobacteriales</taxon>
        <taxon>Sphingobacteriaceae</taxon>
        <taxon>Sphingobacterium</taxon>
    </lineage>
</organism>
<dbReference type="EMBL" id="JACOIJ010000032">
    <property type="protein sequence ID" value="MBD1430608.1"/>
    <property type="molecule type" value="Genomic_DNA"/>
</dbReference>
<evidence type="ECO:0000313" key="2">
    <source>
        <dbReference type="Proteomes" id="UP000651271"/>
    </source>
</evidence>
<gene>
    <name evidence="1" type="ORF">H8B04_13745</name>
</gene>
<evidence type="ECO:0000313" key="1">
    <source>
        <dbReference type="EMBL" id="MBD1430608.1"/>
    </source>
</evidence>
<dbReference type="RefSeq" id="WP_190302718.1">
    <property type="nucleotide sequence ID" value="NZ_JACOIJ010000032.1"/>
</dbReference>